<comment type="caution">
    <text evidence="2">The sequence shown here is derived from an EMBL/GenBank/DDBJ whole genome shotgun (WGS) entry which is preliminary data.</text>
</comment>
<accession>A0ABT0I5S6</accession>
<name>A0ABT0I5S6_9ACTN</name>
<evidence type="ECO:0000259" key="1">
    <source>
        <dbReference type="Pfam" id="PF02481"/>
    </source>
</evidence>
<dbReference type="Proteomes" id="UP001522868">
    <property type="component" value="Unassembled WGS sequence"/>
</dbReference>
<protein>
    <submittedName>
        <fullName evidence="2">DNA-processing protein DprA</fullName>
    </submittedName>
</protein>
<proteinExistence type="predicted"/>
<dbReference type="Pfam" id="PF02481">
    <property type="entry name" value="DNA_processg_A"/>
    <property type="match status" value="1"/>
</dbReference>
<organism evidence="2 3">
    <name type="scientific">Streptomyces lichenis</name>
    <dbReference type="NCBI Taxonomy" id="2306967"/>
    <lineage>
        <taxon>Bacteria</taxon>
        <taxon>Bacillati</taxon>
        <taxon>Actinomycetota</taxon>
        <taxon>Actinomycetes</taxon>
        <taxon>Kitasatosporales</taxon>
        <taxon>Streptomycetaceae</taxon>
        <taxon>Streptomyces</taxon>
    </lineage>
</organism>
<keyword evidence="3" id="KW-1185">Reference proteome</keyword>
<evidence type="ECO:0000313" key="2">
    <source>
        <dbReference type="EMBL" id="MCK8676663.1"/>
    </source>
</evidence>
<sequence length="149" mass="16103">MRVVAITGTRSTGHRLSGDYNRLFSGYLAPFASDARFLVGGAVGIDTLALEWLAGHTEAALTVVTPGTVRQQPKRAHDAVKRLGERVELVELGATELCTATYHARNRYMVDRADMTIGFPSGEPDAASGTWYTLGYAARKGQPRLIVPV</sequence>
<evidence type="ECO:0000313" key="3">
    <source>
        <dbReference type="Proteomes" id="UP001522868"/>
    </source>
</evidence>
<dbReference type="RefSeq" id="WP_248631848.1">
    <property type="nucleotide sequence ID" value="NZ_JALPTH010000003.1"/>
</dbReference>
<dbReference type="Gene3D" id="3.40.50.450">
    <property type="match status" value="1"/>
</dbReference>
<dbReference type="InterPro" id="IPR057666">
    <property type="entry name" value="DrpA_SLOG"/>
</dbReference>
<reference evidence="2 3" key="1">
    <citation type="submission" date="2022-04" db="EMBL/GenBank/DDBJ databases">
        <title>Streptomyces sp. nov. LCR6-01 isolated from Lichen of Dirinaria sp.</title>
        <authorList>
            <person name="Kanchanasin P."/>
            <person name="Tanasupawat S."/>
            <person name="Phongsopitanun W."/>
        </authorList>
    </citation>
    <scope>NUCLEOTIDE SEQUENCE [LARGE SCALE GENOMIC DNA]</scope>
    <source>
        <strain evidence="2 3">LCR6-01</strain>
    </source>
</reference>
<gene>
    <name evidence="2" type="ORF">M1O15_04475</name>
</gene>
<dbReference type="SUPFAM" id="SSF102405">
    <property type="entry name" value="MCP/YpsA-like"/>
    <property type="match status" value="1"/>
</dbReference>
<dbReference type="EMBL" id="JALPTH010000003">
    <property type="protein sequence ID" value="MCK8676663.1"/>
    <property type="molecule type" value="Genomic_DNA"/>
</dbReference>
<feature type="domain" description="Smf/DprA SLOG" evidence="1">
    <location>
        <begin position="3"/>
        <end position="148"/>
    </location>
</feature>